<dbReference type="InterPro" id="IPR014721">
    <property type="entry name" value="Ribsml_uS5_D2-typ_fold_subgr"/>
</dbReference>
<dbReference type="RefSeq" id="WP_078317944.1">
    <property type="nucleotide sequence ID" value="NZ_MUYV01000007.1"/>
</dbReference>
<comment type="caution">
    <text evidence="9">The sequence shown here is derived from an EMBL/GenBank/DDBJ whole genome shotgun (WGS) entry which is preliminary data.</text>
</comment>
<proteinExistence type="inferred from homology"/>
<dbReference type="GO" id="GO:0050515">
    <property type="term" value="F:4-(cytidine 5'-diphospho)-2-C-methyl-D-erythritol kinase activity"/>
    <property type="evidence" value="ECO:0007669"/>
    <property type="project" value="UniProtKB-UniRule"/>
</dbReference>
<evidence type="ECO:0000256" key="1">
    <source>
        <dbReference type="ARBA" id="ARBA00017473"/>
    </source>
</evidence>
<keyword evidence="3 7" id="KW-0547">Nucleotide-binding</keyword>
<dbReference type="PANTHER" id="PTHR43527">
    <property type="entry name" value="4-DIPHOSPHOCYTIDYL-2-C-METHYL-D-ERYTHRITOL KINASE, CHLOROPLASTIC"/>
    <property type="match status" value="1"/>
</dbReference>
<dbReference type="SUPFAM" id="SSF54211">
    <property type="entry name" value="Ribosomal protein S5 domain 2-like"/>
    <property type="match status" value="1"/>
</dbReference>
<evidence type="ECO:0000259" key="8">
    <source>
        <dbReference type="Pfam" id="PF00288"/>
    </source>
</evidence>
<dbReference type="HAMAP" id="MF_00061">
    <property type="entry name" value="IspE"/>
    <property type="match status" value="1"/>
</dbReference>
<dbReference type="SUPFAM" id="SSF55060">
    <property type="entry name" value="GHMP Kinase, C-terminal domain"/>
    <property type="match status" value="1"/>
</dbReference>
<feature type="active site" evidence="7">
    <location>
        <position position="10"/>
    </location>
</feature>
<dbReference type="UniPathway" id="UPA00056">
    <property type="reaction ID" value="UER00094"/>
</dbReference>
<evidence type="ECO:0000256" key="3">
    <source>
        <dbReference type="ARBA" id="ARBA00022741"/>
    </source>
</evidence>
<keyword evidence="10" id="KW-1185">Reference proteome</keyword>
<dbReference type="AlphaFoldDB" id="A0A1T0CR10"/>
<feature type="binding site" evidence="7">
    <location>
        <begin position="97"/>
        <end position="107"/>
    </location>
    <ligand>
        <name>ATP</name>
        <dbReference type="ChEBI" id="CHEBI:30616"/>
    </ligand>
</feature>
<evidence type="ECO:0000256" key="7">
    <source>
        <dbReference type="HAMAP-Rule" id="MF_00061"/>
    </source>
</evidence>
<dbReference type="Pfam" id="PF00288">
    <property type="entry name" value="GHMP_kinases_N"/>
    <property type="match status" value="1"/>
</dbReference>
<evidence type="ECO:0000313" key="10">
    <source>
        <dbReference type="Proteomes" id="UP000190683"/>
    </source>
</evidence>
<dbReference type="Gene3D" id="3.30.230.10">
    <property type="match status" value="1"/>
</dbReference>
<dbReference type="InterPro" id="IPR006204">
    <property type="entry name" value="GHMP_kinase_N_dom"/>
</dbReference>
<reference evidence="9 10" key="1">
    <citation type="submission" date="2017-02" db="EMBL/GenBank/DDBJ databases">
        <title>Draft genome sequence of Moraxella porci CCUG 54912T type strain.</title>
        <authorList>
            <person name="Salva-Serra F."/>
            <person name="Engstrom-Jakobsson H."/>
            <person name="Thorell K."/>
            <person name="Jaen-Luchoro D."/>
            <person name="Gonzales-Siles L."/>
            <person name="Karlsson R."/>
            <person name="Yazdan S."/>
            <person name="Boulund F."/>
            <person name="Johnning A."/>
            <person name="Engstrand L."/>
            <person name="Kristiansson E."/>
            <person name="Moore E."/>
        </authorList>
    </citation>
    <scope>NUCLEOTIDE SEQUENCE [LARGE SCALE GENOMIC DNA]</scope>
    <source>
        <strain evidence="9 10">CCUG 54912</strain>
    </source>
</reference>
<keyword evidence="5 7" id="KW-0067">ATP-binding</keyword>
<dbReference type="InterPro" id="IPR004424">
    <property type="entry name" value="IspE"/>
</dbReference>
<feature type="active site" evidence="7">
    <location>
        <position position="139"/>
    </location>
</feature>
<keyword evidence="6 7" id="KW-0414">Isoprene biosynthesis</keyword>
<dbReference type="PANTHER" id="PTHR43527:SF2">
    <property type="entry name" value="4-DIPHOSPHOCYTIDYL-2-C-METHYL-D-ERYTHRITOL KINASE, CHLOROPLASTIC"/>
    <property type="match status" value="1"/>
</dbReference>
<protein>
    <recommendedName>
        <fullName evidence="1 7">4-diphosphocytidyl-2-C-methyl-D-erythritol kinase</fullName>
        <shortName evidence="7">CMK</shortName>
        <ecNumber evidence="7">2.7.1.148</ecNumber>
    </recommendedName>
    <alternativeName>
        <fullName evidence="7">4-(cytidine-5'-diphospho)-2-C-methyl-D-erythritol kinase</fullName>
    </alternativeName>
</protein>
<accession>A0A1T0CR10</accession>
<dbReference type="Gene3D" id="3.30.70.890">
    <property type="entry name" value="GHMP kinase, C-terminal domain"/>
    <property type="match status" value="1"/>
</dbReference>
<evidence type="ECO:0000256" key="2">
    <source>
        <dbReference type="ARBA" id="ARBA00022679"/>
    </source>
</evidence>
<dbReference type="InterPro" id="IPR036554">
    <property type="entry name" value="GHMP_kinase_C_sf"/>
</dbReference>
<dbReference type="InterPro" id="IPR020568">
    <property type="entry name" value="Ribosomal_Su5_D2-typ_SF"/>
</dbReference>
<feature type="domain" description="GHMP kinase N-terminal" evidence="8">
    <location>
        <begin position="68"/>
        <end position="146"/>
    </location>
</feature>
<dbReference type="EMBL" id="MUYV01000007">
    <property type="protein sequence ID" value="OOS24780.1"/>
    <property type="molecule type" value="Genomic_DNA"/>
</dbReference>
<organism evidence="9 10">
    <name type="scientific">Moraxella porci DSM 25326</name>
    <dbReference type="NCBI Taxonomy" id="573983"/>
    <lineage>
        <taxon>Bacteria</taxon>
        <taxon>Pseudomonadati</taxon>
        <taxon>Pseudomonadota</taxon>
        <taxon>Gammaproteobacteria</taxon>
        <taxon>Moraxellales</taxon>
        <taxon>Moraxellaceae</taxon>
        <taxon>Moraxella</taxon>
    </lineage>
</organism>
<dbReference type="STRING" id="573983.B0681_06505"/>
<evidence type="ECO:0000256" key="6">
    <source>
        <dbReference type="ARBA" id="ARBA00023229"/>
    </source>
</evidence>
<comment type="pathway">
    <text evidence="7">Isoprenoid biosynthesis; isopentenyl diphosphate biosynthesis via DXP pathway; isopentenyl diphosphate from 1-deoxy-D-xylulose 5-phosphate: step 3/6.</text>
</comment>
<dbReference type="Proteomes" id="UP000190683">
    <property type="component" value="Unassembled WGS sequence"/>
</dbReference>
<name>A0A1T0CR10_9GAMM</name>
<dbReference type="NCBIfam" id="TIGR00154">
    <property type="entry name" value="ispE"/>
    <property type="match status" value="1"/>
</dbReference>
<dbReference type="GO" id="GO:0019288">
    <property type="term" value="P:isopentenyl diphosphate biosynthetic process, methylerythritol 4-phosphate pathway"/>
    <property type="evidence" value="ECO:0007669"/>
    <property type="project" value="UniProtKB-UniRule"/>
</dbReference>
<keyword evidence="2 7" id="KW-0808">Transferase</keyword>
<comment type="function">
    <text evidence="7">Catalyzes the phosphorylation of the position 2 hydroxy group of 4-diphosphocytidyl-2C-methyl-D-erythritol.</text>
</comment>
<dbReference type="EC" id="2.7.1.148" evidence="7"/>
<sequence length="290" mass="31267">MSLIVFSPAKINLFLHITAKRDDGYHDLQSVFRAIDFGDVLSFELSPSQAQLVTLTGADTLTDDINDNLIIKAAKLLSTHHPDQARAVSIHLDKVIPTGAGLGGGSSNCAATLMALNTLWQLNLSTQQLMDFGQQLGADVPFFIFSQAHHADAHALGIGEQLTALKLPSARYLLLLPRAHLATAALFNHPDLIKNTQPISDIADRYSDYGERLSVDFFNAFEHIAVQHSAAVAEALGYLRTLEAKTGTSARLTGTGSTVFLPIPEHIDAAVLSAWQLSSPCPCVVAENLY</sequence>
<evidence type="ECO:0000313" key="9">
    <source>
        <dbReference type="EMBL" id="OOS24780.1"/>
    </source>
</evidence>
<keyword evidence="4 7" id="KW-0418">Kinase</keyword>
<comment type="similarity">
    <text evidence="7">Belongs to the GHMP kinase family. IspE subfamily.</text>
</comment>
<dbReference type="GO" id="GO:0016114">
    <property type="term" value="P:terpenoid biosynthetic process"/>
    <property type="evidence" value="ECO:0007669"/>
    <property type="project" value="UniProtKB-UniRule"/>
</dbReference>
<gene>
    <name evidence="7" type="primary">ispE</name>
    <name evidence="9" type="ORF">B0681_06505</name>
</gene>
<evidence type="ECO:0000256" key="4">
    <source>
        <dbReference type="ARBA" id="ARBA00022777"/>
    </source>
</evidence>
<evidence type="ECO:0000256" key="5">
    <source>
        <dbReference type="ARBA" id="ARBA00022840"/>
    </source>
</evidence>
<dbReference type="GO" id="GO:0005524">
    <property type="term" value="F:ATP binding"/>
    <property type="evidence" value="ECO:0007669"/>
    <property type="project" value="UniProtKB-UniRule"/>
</dbReference>
<dbReference type="PIRSF" id="PIRSF010376">
    <property type="entry name" value="IspE"/>
    <property type="match status" value="1"/>
</dbReference>
<comment type="catalytic activity">
    <reaction evidence="7">
        <text>4-CDP-2-C-methyl-D-erythritol + ATP = 4-CDP-2-C-methyl-D-erythritol 2-phosphate + ADP + H(+)</text>
        <dbReference type="Rhea" id="RHEA:18437"/>
        <dbReference type="ChEBI" id="CHEBI:15378"/>
        <dbReference type="ChEBI" id="CHEBI:30616"/>
        <dbReference type="ChEBI" id="CHEBI:57823"/>
        <dbReference type="ChEBI" id="CHEBI:57919"/>
        <dbReference type="ChEBI" id="CHEBI:456216"/>
        <dbReference type="EC" id="2.7.1.148"/>
    </reaction>
</comment>